<name>A0A3S1H626_ELYCH</name>
<evidence type="ECO:0000313" key="2">
    <source>
        <dbReference type="Proteomes" id="UP000271974"/>
    </source>
</evidence>
<dbReference type="AlphaFoldDB" id="A0A3S1H626"/>
<dbReference type="EMBL" id="RQTK01000992">
    <property type="protein sequence ID" value="RUS72969.1"/>
    <property type="molecule type" value="Genomic_DNA"/>
</dbReference>
<organism evidence="1 2">
    <name type="scientific">Elysia chlorotica</name>
    <name type="common">Eastern emerald elysia</name>
    <name type="synonym">Sea slug</name>
    <dbReference type="NCBI Taxonomy" id="188477"/>
    <lineage>
        <taxon>Eukaryota</taxon>
        <taxon>Metazoa</taxon>
        <taxon>Spiralia</taxon>
        <taxon>Lophotrochozoa</taxon>
        <taxon>Mollusca</taxon>
        <taxon>Gastropoda</taxon>
        <taxon>Heterobranchia</taxon>
        <taxon>Euthyneura</taxon>
        <taxon>Panpulmonata</taxon>
        <taxon>Sacoglossa</taxon>
        <taxon>Placobranchoidea</taxon>
        <taxon>Plakobranchidae</taxon>
        <taxon>Elysia</taxon>
    </lineage>
</organism>
<comment type="caution">
    <text evidence="1">The sequence shown here is derived from an EMBL/GenBank/DDBJ whole genome shotgun (WGS) entry which is preliminary data.</text>
</comment>
<reference evidence="1 2" key="1">
    <citation type="submission" date="2019-01" db="EMBL/GenBank/DDBJ databases">
        <title>A draft genome assembly of the solar-powered sea slug Elysia chlorotica.</title>
        <authorList>
            <person name="Cai H."/>
            <person name="Li Q."/>
            <person name="Fang X."/>
            <person name="Li J."/>
            <person name="Curtis N.E."/>
            <person name="Altenburger A."/>
            <person name="Shibata T."/>
            <person name="Feng M."/>
            <person name="Maeda T."/>
            <person name="Schwartz J.A."/>
            <person name="Shigenobu S."/>
            <person name="Lundholm N."/>
            <person name="Nishiyama T."/>
            <person name="Yang H."/>
            <person name="Hasebe M."/>
            <person name="Li S."/>
            <person name="Pierce S.K."/>
            <person name="Wang J."/>
        </authorList>
    </citation>
    <scope>NUCLEOTIDE SEQUENCE [LARGE SCALE GENOMIC DNA]</scope>
    <source>
        <strain evidence="1">EC2010</strain>
        <tissue evidence="1">Whole organism of an adult</tissue>
    </source>
</reference>
<gene>
    <name evidence="1" type="ORF">EGW08_019272</name>
</gene>
<keyword evidence="2" id="KW-1185">Reference proteome</keyword>
<sequence length="359" mass="39822">MELYAIHIICSIREDKPCILTDKERKEALQAYAEYAHSSLCPEPEFFCHFEKSFGKTDLPLSALKQIDKVNITSAVKCREDHVDGQNTSAFLDRDGHSPEYQIVSDYTSEVTNYVSELLGDNSISEQANCNTEVATTSKFNDQSLSKSLQKCQINLSNETEQTTMQTQKSALDKETARSEKDIVCMKTAPSKKKVKSKSIFHHFFAFDDGFQPFSFVFGDSSKSQNSLSHSARKAGDKDTKALEQCQNDLSHSAFSELYAKKTVFNCSSSVDIPDHNEVVNRDLNGKVGKCQVSSFTLGESGVSICDCSNLSKSESPTASPYSRRHSVDTAQLGSDKTIKSLTAGLLDCSRYVLDHPKM</sequence>
<dbReference type="Proteomes" id="UP000271974">
    <property type="component" value="Unassembled WGS sequence"/>
</dbReference>
<proteinExistence type="predicted"/>
<accession>A0A3S1H626</accession>
<dbReference type="OrthoDB" id="10676340at2759"/>
<protein>
    <submittedName>
        <fullName evidence="1">Uncharacterized protein</fullName>
    </submittedName>
</protein>
<evidence type="ECO:0000313" key="1">
    <source>
        <dbReference type="EMBL" id="RUS72969.1"/>
    </source>
</evidence>